<proteinExistence type="predicted"/>
<dbReference type="PANTHER" id="PTHR30055">
    <property type="entry name" value="HTH-TYPE TRANSCRIPTIONAL REGULATOR RUTR"/>
    <property type="match status" value="1"/>
</dbReference>
<dbReference type="EMBL" id="FOGZ01000031">
    <property type="protein sequence ID" value="SES01826.1"/>
    <property type="molecule type" value="Genomic_DNA"/>
</dbReference>
<dbReference type="Proteomes" id="UP000198815">
    <property type="component" value="Unassembled WGS sequence"/>
</dbReference>
<evidence type="ECO:0000259" key="5">
    <source>
        <dbReference type="PROSITE" id="PS50977"/>
    </source>
</evidence>
<gene>
    <name evidence="6" type="ORF">SAMN05443377_1312</name>
</gene>
<dbReference type="InterPro" id="IPR050109">
    <property type="entry name" value="HTH-type_TetR-like_transc_reg"/>
</dbReference>
<name>A0A1H9TXH6_9ACTN</name>
<dbReference type="GO" id="GO:0000976">
    <property type="term" value="F:transcription cis-regulatory region binding"/>
    <property type="evidence" value="ECO:0007669"/>
    <property type="project" value="TreeGrafter"/>
</dbReference>
<dbReference type="RefSeq" id="WP_091971195.1">
    <property type="nucleotide sequence ID" value="NZ_FOGZ01000031.1"/>
</dbReference>
<dbReference type="PROSITE" id="PS50977">
    <property type="entry name" value="HTH_TETR_2"/>
    <property type="match status" value="1"/>
</dbReference>
<reference evidence="7" key="1">
    <citation type="submission" date="2016-10" db="EMBL/GenBank/DDBJ databases">
        <authorList>
            <person name="Varghese N."/>
            <person name="Submissions S."/>
        </authorList>
    </citation>
    <scope>NUCLEOTIDE SEQUENCE [LARGE SCALE GENOMIC DNA]</scope>
    <source>
        <strain evidence="7">DSM 16859</strain>
    </source>
</reference>
<dbReference type="Pfam" id="PF00440">
    <property type="entry name" value="TetR_N"/>
    <property type="match status" value="1"/>
</dbReference>
<dbReference type="OrthoDB" id="4541465at2"/>
<evidence type="ECO:0000313" key="7">
    <source>
        <dbReference type="Proteomes" id="UP000198815"/>
    </source>
</evidence>
<dbReference type="InterPro" id="IPR009057">
    <property type="entry name" value="Homeodomain-like_sf"/>
</dbReference>
<dbReference type="Gene3D" id="1.10.357.10">
    <property type="entry name" value="Tetracycline Repressor, domain 2"/>
    <property type="match status" value="1"/>
</dbReference>
<feature type="DNA-binding region" description="H-T-H motif" evidence="4">
    <location>
        <begin position="31"/>
        <end position="50"/>
    </location>
</feature>
<dbReference type="PANTHER" id="PTHR30055:SF234">
    <property type="entry name" value="HTH-TYPE TRANSCRIPTIONAL REGULATOR BETI"/>
    <property type="match status" value="1"/>
</dbReference>
<dbReference type="SUPFAM" id="SSF46689">
    <property type="entry name" value="Homeodomain-like"/>
    <property type="match status" value="1"/>
</dbReference>
<evidence type="ECO:0000313" key="6">
    <source>
        <dbReference type="EMBL" id="SES01826.1"/>
    </source>
</evidence>
<sequence length="193" mass="20827">MPEQRRSIRSHQAIIDAAAELIRSHGVPGTAVAEIIARSGTSAGAVYHHFSGKQAIVVAVAHQVLQWPLSAMEDYADNPAPPAALFGYAVEAMRYEPELAELLVQLGAGALTDDSLGYQLQSEFSQLRDHLDQTLHRWAEINSIPRESLTGVGQMLVGLTLGYATQRALVEDFDTDAYLALGQRMLTSAVGTS</sequence>
<protein>
    <submittedName>
        <fullName evidence="6">DNA-binding transcriptional regulator, AcrR family</fullName>
    </submittedName>
</protein>
<evidence type="ECO:0000256" key="1">
    <source>
        <dbReference type="ARBA" id="ARBA00023015"/>
    </source>
</evidence>
<accession>A0A1H9TXH6</accession>
<dbReference type="GO" id="GO:0003700">
    <property type="term" value="F:DNA-binding transcription factor activity"/>
    <property type="evidence" value="ECO:0007669"/>
    <property type="project" value="TreeGrafter"/>
</dbReference>
<organism evidence="6 7">
    <name type="scientific">Propionibacterium cyclohexanicum</name>
    <dbReference type="NCBI Taxonomy" id="64702"/>
    <lineage>
        <taxon>Bacteria</taxon>
        <taxon>Bacillati</taxon>
        <taxon>Actinomycetota</taxon>
        <taxon>Actinomycetes</taxon>
        <taxon>Propionibacteriales</taxon>
        <taxon>Propionibacteriaceae</taxon>
        <taxon>Propionibacterium</taxon>
    </lineage>
</organism>
<dbReference type="InterPro" id="IPR001647">
    <property type="entry name" value="HTH_TetR"/>
</dbReference>
<dbReference type="PRINTS" id="PR00455">
    <property type="entry name" value="HTHTETR"/>
</dbReference>
<dbReference type="AlphaFoldDB" id="A0A1H9TXH6"/>
<keyword evidence="2 4" id="KW-0238">DNA-binding</keyword>
<evidence type="ECO:0000256" key="2">
    <source>
        <dbReference type="ARBA" id="ARBA00023125"/>
    </source>
</evidence>
<keyword evidence="7" id="KW-1185">Reference proteome</keyword>
<feature type="domain" description="HTH tetR-type" evidence="5">
    <location>
        <begin position="8"/>
        <end position="68"/>
    </location>
</feature>
<evidence type="ECO:0000256" key="4">
    <source>
        <dbReference type="PROSITE-ProRule" id="PRU00335"/>
    </source>
</evidence>
<keyword evidence="3" id="KW-0804">Transcription</keyword>
<evidence type="ECO:0000256" key="3">
    <source>
        <dbReference type="ARBA" id="ARBA00023163"/>
    </source>
</evidence>
<keyword evidence="1" id="KW-0805">Transcription regulation</keyword>